<name>A0A556VBE9_BAGYA</name>
<comment type="caution">
    <text evidence="1">The sequence shown here is derived from an EMBL/GenBank/DDBJ whole genome shotgun (WGS) entry which is preliminary data.</text>
</comment>
<keyword evidence="2" id="KW-1185">Reference proteome</keyword>
<evidence type="ECO:0000313" key="1">
    <source>
        <dbReference type="EMBL" id="TTH84672.1"/>
    </source>
</evidence>
<dbReference type="AlphaFoldDB" id="A0A556VBE9"/>
<dbReference type="EMBL" id="VCAZ01000211">
    <property type="protein sequence ID" value="TTH84672.1"/>
    <property type="molecule type" value="Genomic_DNA"/>
</dbReference>
<accession>A0A556VBE9</accession>
<protein>
    <submittedName>
        <fullName evidence="1">Uncharacterized protein</fullName>
    </submittedName>
</protein>
<evidence type="ECO:0000313" key="2">
    <source>
        <dbReference type="Proteomes" id="UP000319801"/>
    </source>
</evidence>
<gene>
    <name evidence="1" type="ORF">Baya_15327</name>
</gene>
<dbReference type="Proteomes" id="UP000319801">
    <property type="component" value="Unassembled WGS sequence"/>
</dbReference>
<organism evidence="1 2">
    <name type="scientific">Bagarius yarrelli</name>
    <name type="common">Goonch</name>
    <name type="synonym">Bagrus yarrelli</name>
    <dbReference type="NCBI Taxonomy" id="175774"/>
    <lineage>
        <taxon>Eukaryota</taxon>
        <taxon>Metazoa</taxon>
        <taxon>Chordata</taxon>
        <taxon>Craniata</taxon>
        <taxon>Vertebrata</taxon>
        <taxon>Euteleostomi</taxon>
        <taxon>Actinopterygii</taxon>
        <taxon>Neopterygii</taxon>
        <taxon>Teleostei</taxon>
        <taxon>Ostariophysi</taxon>
        <taxon>Siluriformes</taxon>
        <taxon>Sisoridae</taxon>
        <taxon>Sisorinae</taxon>
        <taxon>Bagarius</taxon>
    </lineage>
</organism>
<sequence>MPHSLPLYSNPPPITPLFLLSQLQLSSLAVLSVSAHIQTSDAEQRGAKHIPPEQVVRAKRAIRTKPVAQATELIQDCRQASSGLYSQREKKGEDVFGVCVWKERGESEGLCDLPELTPPQETA</sequence>
<reference evidence="1 2" key="1">
    <citation type="journal article" date="2019" name="Genome Biol. Evol.">
        <title>Whole-Genome Sequencing of the Giant Devil Catfish, Bagarius yarrelli.</title>
        <authorList>
            <person name="Jiang W."/>
            <person name="Lv Y."/>
            <person name="Cheng L."/>
            <person name="Yang K."/>
            <person name="Chao B."/>
            <person name="Wang X."/>
            <person name="Li Y."/>
            <person name="Pan X."/>
            <person name="You X."/>
            <person name="Zhang Y."/>
            <person name="Yang J."/>
            <person name="Li J."/>
            <person name="Zhang X."/>
            <person name="Liu S."/>
            <person name="Sun C."/>
            <person name="Yang J."/>
            <person name="Shi Q."/>
        </authorList>
    </citation>
    <scope>NUCLEOTIDE SEQUENCE [LARGE SCALE GENOMIC DNA]</scope>
    <source>
        <strain evidence="1">JWS20170419001</strain>
        <tissue evidence="1">Muscle</tissue>
    </source>
</reference>
<proteinExistence type="predicted"/>